<name>A0A101FRU5_9EURY</name>
<dbReference type="InterPro" id="IPR036866">
    <property type="entry name" value="RibonucZ/Hydroxyglut_hydro"/>
</dbReference>
<dbReference type="InterPro" id="IPR001279">
    <property type="entry name" value="Metallo-B-lactamas"/>
</dbReference>
<evidence type="ECO:0000259" key="1">
    <source>
        <dbReference type="SMART" id="SM00849"/>
    </source>
</evidence>
<sequence>ARAPPRPKDRGLRAATKMKSEILQPVCGTEHLEVYPFIRAIDMMSSNSYIVSSEDKLALIDPGGLDDQTDRLLEVLSGLYDRRPRPLVVYLTHIHADHSFQLNRRDLFEGFDQAALAVQEDGALALERGDQRMALTQILGKRIEPITPEIRLLSPEDLKDRVQRNLTLDCGMEFNYETMSRNIGDGLTLNSQKVEMGGGDLLEVFHLPGHSPDSVAIRVGDLLILGDLLFASNPGIAGIPGWSRDDQMGSIRKALWILEERNIRICCPGHGKPMDVETVKRTLLRLHKYTDSLNEIAVIDHDWARSAADYSHEALREMERLFTIITGRLVLVSSLLEDLDEEDAARDTEALVDAAAVDGLFACMDGHLHRHRAEGTLDMELVHRAGGVVGKLERMFERKRFEGLFEDHLLRRAERLLNDYTVTYRGFQPYQNLIPVDINMVVEASLVVFSRKPYDEKAILEAETEEEYLRALKARISHVNLSERADLVFEGDEDLPEVLMDTERFSDLVIDILERLVAARAEKIAVKTFKSGNSVSAKISGEGPKLINPFRAAEMKYLQRSISICGGILVEGLEERGAAMISVRFFQEEKAP</sequence>
<proteinExistence type="predicted"/>
<comment type="caution">
    <text evidence="2">The sequence shown here is derived from an EMBL/GenBank/DDBJ whole genome shotgun (WGS) entry which is preliminary data.</text>
</comment>
<dbReference type="Pfam" id="PF00753">
    <property type="entry name" value="Lactamase_B"/>
    <property type="match status" value="1"/>
</dbReference>
<dbReference type="PANTHER" id="PTHR42951:SF4">
    <property type="entry name" value="ACYL-COENZYME A THIOESTERASE MBLAC2"/>
    <property type="match status" value="1"/>
</dbReference>
<dbReference type="Gene3D" id="3.60.15.10">
    <property type="entry name" value="Ribonuclease Z/Hydroxyacylglutathione hydrolase-like"/>
    <property type="match status" value="1"/>
</dbReference>
<evidence type="ECO:0000313" key="3">
    <source>
        <dbReference type="Proteomes" id="UP000057043"/>
    </source>
</evidence>
<organism evidence="2 3">
    <name type="scientific">Methanothrix harundinacea</name>
    <dbReference type="NCBI Taxonomy" id="301375"/>
    <lineage>
        <taxon>Archaea</taxon>
        <taxon>Methanobacteriati</taxon>
        <taxon>Methanobacteriota</taxon>
        <taxon>Stenosarchaea group</taxon>
        <taxon>Methanomicrobia</taxon>
        <taxon>Methanotrichales</taxon>
        <taxon>Methanotrichaceae</taxon>
        <taxon>Methanothrix</taxon>
    </lineage>
</organism>
<dbReference type="SUPFAM" id="SSF56281">
    <property type="entry name" value="Metallo-hydrolase/oxidoreductase"/>
    <property type="match status" value="1"/>
</dbReference>
<evidence type="ECO:0000313" key="2">
    <source>
        <dbReference type="EMBL" id="KUK43311.1"/>
    </source>
</evidence>
<dbReference type="AlphaFoldDB" id="A0A101FRU5"/>
<gene>
    <name evidence="2" type="ORF">XD72_2317</name>
</gene>
<dbReference type="Proteomes" id="UP000057043">
    <property type="component" value="Unassembled WGS sequence"/>
</dbReference>
<protein>
    <submittedName>
        <fullName evidence="2">Beta-lactamase domain protein</fullName>
    </submittedName>
</protein>
<dbReference type="EMBL" id="LGFT01000088">
    <property type="protein sequence ID" value="KUK43311.1"/>
    <property type="molecule type" value="Genomic_DNA"/>
</dbReference>
<dbReference type="SMART" id="SM00849">
    <property type="entry name" value="Lactamase_B"/>
    <property type="match status" value="1"/>
</dbReference>
<dbReference type="PANTHER" id="PTHR42951">
    <property type="entry name" value="METALLO-BETA-LACTAMASE DOMAIN-CONTAINING"/>
    <property type="match status" value="1"/>
</dbReference>
<accession>A0A101FRU5</accession>
<feature type="non-terminal residue" evidence="2">
    <location>
        <position position="1"/>
    </location>
</feature>
<reference evidence="2 3" key="1">
    <citation type="journal article" date="2015" name="MBio">
        <title>Genome-Resolved Metagenomic Analysis Reveals Roles for Candidate Phyla and Other Microbial Community Members in Biogeochemical Transformations in Oil Reservoirs.</title>
        <authorList>
            <person name="Hu P."/>
            <person name="Tom L."/>
            <person name="Singh A."/>
            <person name="Thomas B.C."/>
            <person name="Baker B.J."/>
            <person name="Piceno Y.M."/>
            <person name="Andersen G.L."/>
            <person name="Banfield J.F."/>
        </authorList>
    </citation>
    <scope>NUCLEOTIDE SEQUENCE [LARGE SCALE GENOMIC DNA]</scope>
    <source>
        <strain evidence="2">57_489</strain>
    </source>
</reference>
<dbReference type="PATRIC" id="fig|301375.7.peg.1605"/>
<feature type="domain" description="Metallo-beta-lactamase" evidence="1">
    <location>
        <begin position="45"/>
        <end position="270"/>
    </location>
</feature>
<dbReference type="CDD" id="cd06262">
    <property type="entry name" value="metallo-hydrolase-like_MBL-fold"/>
    <property type="match status" value="1"/>
</dbReference>
<dbReference type="InterPro" id="IPR050855">
    <property type="entry name" value="NDM-1-like"/>
</dbReference>